<sequence>RSSVTAGQLLSAKTNRAPPTQQQTIPWRLAVGPNSTSFGTRSWVRRTRKLSRTEFRNSRRSTYQATSSRSDMSRFSGLSRTKRSLSRHG</sequence>
<comment type="caution">
    <text evidence="2">The sequence shown here is derived from an EMBL/GenBank/DDBJ whole genome shotgun (WGS) entry which is preliminary data.</text>
</comment>
<evidence type="ECO:0000313" key="3">
    <source>
        <dbReference type="Proteomes" id="UP000287144"/>
    </source>
</evidence>
<organism evidence="2 3">
    <name type="scientific">Fusarium oligoseptatum</name>
    <dbReference type="NCBI Taxonomy" id="2604345"/>
    <lineage>
        <taxon>Eukaryota</taxon>
        <taxon>Fungi</taxon>
        <taxon>Dikarya</taxon>
        <taxon>Ascomycota</taxon>
        <taxon>Pezizomycotina</taxon>
        <taxon>Sordariomycetes</taxon>
        <taxon>Hypocreomycetidae</taxon>
        <taxon>Hypocreales</taxon>
        <taxon>Nectriaceae</taxon>
        <taxon>Fusarium</taxon>
        <taxon>Fusarium solani species complex</taxon>
    </lineage>
</organism>
<feature type="compositionally biased region" description="Basic residues" evidence="1">
    <location>
        <begin position="80"/>
        <end position="89"/>
    </location>
</feature>
<feature type="compositionally biased region" description="Polar residues" evidence="1">
    <location>
        <begin position="60"/>
        <end position="70"/>
    </location>
</feature>
<evidence type="ECO:0000256" key="1">
    <source>
        <dbReference type="SAM" id="MobiDB-lite"/>
    </source>
</evidence>
<keyword evidence="3" id="KW-1185">Reference proteome</keyword>
<gene>
    <name evidence="2" type="ORF">CEP52_017872</name>
</gene>
<dbReference type="Proteomes" id="UP000287144">
    <property type="component" value="Unassembled WGS sequence"/>
</dbReference>
<protein>
    <submittedName>
        <fullName evidence="2">Uncharacterized protein</fullName>
    </submittedName>
</protein>
<name>A0A428RC81_9HYPO</name>
<dbReference type="AlphaFoldDB" id="A0A428RC81"/>
<feature type="non-terminal residue" evidence="2">
    <location>
        <position position="1"/>
    </location>
</feature>
<dbReference type="EMBL" id="NKCK01001096">
    <property type="protein sequence ID" value="RSL75122.1"/>
    <property type="molecule type" value="Genomic_DNA"/>
</dbReference>
<feature type="region of interest" description="Disordered" evidence="1">
    <location>
        <begin position="1"/>
        <end position="25"/>
    </location>
</feature>
<accession>A0A428RC81</accession>
<evidence type="ECO:0000313" key="2">
    <source>
        <dbReference type="EMBL" id="RSL75122.1"/>
    </source>
</evidence>
<proteinExistence type="predicted"/>
<reference evidence="2 3" key="1">
    <citation type="submission" date="2017-06" db="EMBL/GenBank/DDBJ databases">
        <title>Comparative genomic analysis of Ambrosia Fusariam Clade fungi.</title>
        <authorList>
            <person name="Stajich J.E."/>
            <person name="Carrillo J."/>
            <person name="Kijimoto T."/>
            <person name="Eskalen A."/>
            <person name="O'Donnell K."/>
            <person name="Kasson M."/>
        </authorList>
    </citation>
    <scope>NUCLEOTIDE SEQUENCE [LARGE SCALE GENOMIC DNA]</scope>
    <source>
        <strain evidence="2 3">NRRL62579</strain>
    </source>
</reference>
<feature type="non-terminal residue" evidence="2">
    <location>
        <position position="89"/>
    </location>
</feature>
<feature type="region of interest" description="Disordered" evidence="1">
    <location>
        <begin position="53"/>
        <end position="89"/>
    </location>
</feature>